<sequence length="47" mass="5504">VIRLIGALLMEIDEKWASGKKYFDMEEYLEWRETQATKAVSKVTRIG</sequence>
<accession>A0A9X3TU57</accession>
<gene>
    <name evidence="1" type="ORF">O3V59_22860</name>
</gene>
<comment type="caution">
    <text evidence="1">The sequence shown here is derived from an EMBL/GenBank/DDBJ whole genome shotgun (WGS) entry which is preliminary data.</text>
</comment>
<dbReference type="AlphaFoldDB" id="A0A9X3TU57"/>
<evidence type="ECO:0000313" key="2">
    <source>
        <dbReference type="Proteomes" id="UP001151071"/>
    </source>
</evidence>
<reference evidence="1" key="1">
    <citation type="submission" date="2022-12" db="EMBL/GenBank/DDBJ databases">
        <title>Draft genome sequence of the thermophilic strain Brevibacillus thermoruber HT42, isolated from Los Humeros, Puebla, Mexico, with biotechnological potential.</title>
        <authorList>
            <person name="Lara Sanchez J."/>
            <person name="Solis Palacios R."/>
            <person name="Bustos Baena A.S."/>
            <person name="Ruz Baez A.E."/>
            <person name="Espinosa Luna G."/>
            <person name="Oliart Ros R.M."/>
        </authorList>
    </citation>
    <scope>NUCLEOTIDE SEQUENCE</scope>
    <source>
        <strain evidence="1">HT42</strain>
    </source>
</reference>
<feature type="non-terminal residue" evidence="1">
    <location>
        <position position="1"/>
    </location>
</feature>
<protein>
    <submittedName>
        <fullName evidence="1">IS256 family transposase</fullName>
    </submittedName>
</protein>
<organism evidence="1 2">
    <name type="scientific">Brevibacillus thermoruber</name>
    <dbReference type="NCBI Taxonomy" id="33942"/>
    <lineage>
        <taxon>Bacteria</taxon>
        <taxon>Bacillati</taxon>
        <taxon>Bacillota</taxon>
        <taxon>Bacilli</taxon>
        <taxon>Bacillales</taxon>
        <taxon>Paenibacillaceae</taxon>
        <taxon>Brevibacillus</taxon>
    </lineage>
</organism>
<dbReference type="EMBL" id="JAPYYP010000118">
    <property type="protein sequence ID" value="MDA5111156.1"/>
    <property type="molecule type" value="Genomic_DNA"/>
</dbReference>
<evidence type="ECO:0000313" key="1">
    <source>
        <dbReference type="EMBL" id="MDA5111156.1"/>
    </source>
</evidence>
<proteinExistence type="predicted"/>
<keyword evidence="2" id="KW-1185">Reference proteome</keyword>
<name>A0A9X3TU57_9BACL</name>
<dbReference type="Proteomes" id="UP001151071">
    <property type="component" value="Unassembled WGS sequence"/>
</dbReference>